<feature type="signal peptide" evidence="5">
    <location>
        <begin position="1"/>
        <end position="20"/>
    </location>
</feature>
<dbReference type="Proteomes" id="UP000185911">
    <property type="component" value="Unassembled WGS sequence"/>
</dbReference>
<comment type="caution">
    <text evidence="4">Lacks conserved residue(s) required for the propagation of feature annotation.</text>
</comment>
<feature type="short sequence motif" description="GXGXXG" evidence="4">
    <location>
        <begin position="48"/>
        <end position="53"/>
    </location>
</feature>
<dbReference type="Pfam" id="PF01734">
    <property type="entry name" value="Patatin"/>
    <property type="match status" value="1"/>
</dbReference>
<proteinExistence type="predicted"/>
<dbReference type="Gene3D" id="3.40.1090.10">
    <property type="entry name" value="Cytosolic phospholipase A2 catalytic domain"/>
    <property type="match status" value="2"/>
</dbReference>
<accession>A0A1Q8YDB9</accession>
<feature type="active site" description="Proton acceptor" evidence="4">
    <location>
        <position position="191"/>
    </location>
</feature>
<sequence>MHRRSLLVSAASLLAACSTAPPPAPTPVAAPTVPAKPRQPRIGIALGGGGTKGFAHVGVIKALEAQGLQPQLIAGTSAGSVVGALYASGLDGFALQELAFALDESRVRDLNLRSPWEGLVIGQKLQDYVNELVKNRPIEQLAKPFVAVATQGDNGARVDFARGNTGQAVRASSSFPVFFKPTQILGKTYVDGCLVSPVPVDAVRKLGADIVVAVDISAQLERRVVFDGLSNVIDQAIIIIIKRLSEQELVRADVVIRPKVGKFGATDFDQKDRAILEGERAVAQALPAIRLAVQRWQASHP</sequence>
<comment type="caution">
    <text evidence="7">The sequence shown here is derived from an EMBL/GenBank/DDBJ whole genome shotgun (WGS) entry which is preliminary data.</text>
</comment>
<dbReference type="GO" id="GO:0016787">
    <property type="term" value="F:hydrolase activity"/>
    <property type="evidence" value="ECO:0007669"/>
    <property type="project" value="UniProtKB-UniRule"/>
</dbReference>
<keyword evidence="8" id="KW-1185">Reference proteome</keyword>
<feature type="active site" description="Nucleophile" evidence="4">
    <location>
        <position position="77"/>
    </location>
</feature>
<evidence type="ECO:0000256" key="1">
    <source>
        <dbReference type="ARBA" id="ARBA00022801"/>
    </source>
</evidence>
<evidence type="ECO:0000256" key="2">
    <source>
        <dbReference type="ARBA" id="ARBA00022963"/>
    </source>
</evidence>
<keyword evidence="3 4" id="KW-0443">Lipid metabolism</keyword>
<name>A0A1Q8YDB9_9BURK</name>
<keyword evidence="5" id="KW-0732">Signal</keyword>
<evidence type="ECO:0000256" key="4">
    <source>
        <dbReference type="PROSITE-ProRule" id="PRU01161"/>
    </source>
</evidence>
<feature type="domain" description="PNPLA" evidence="6">
    <location>
        <begin position="44"/>
        <end position="204"/>
    </location>
</feature>
<dbReference type="SUPFAM" id="SSF52151">
    <property type="entry name" value="FabD/lysophospholipase-like"/>
    <property type="match status" value="1"/>
</dbReference>
<feature type="chain" id="PRO_5012163816" evidence="5">
    <location>
        <begin position="21"/>
        <end position="301"/>
    </location>
</feature>
<dbReference type="PROSITE" id="PS51635">
    <property type="entry name" value="PNPLA"/>
    <property type="match status" value="1"/>
</dbReference>
<evidence type="ECO:0000313" key="7">
    <source>
        <dbReference type="EMBL" id="OLP06038.1"/>
    </source>
</evidence>
<dbReference type="GO" id="GO:0016042">
    <property type="term" value="P:lipid catabolic process"/>
    <property type="evidence" value="ECO:0007669"/>
    <property type="project" value="UniProtKB-UniRule"/>
</dbReference>
<dbReference type="PANTHER" id="PTHR14226">
    <property type="entry name" value="NEUROPATHY TARGET ESTERASE/SWISS CHEESE D.MELANOGASTER"/>
    <property type="match status" value="1"/>
</dbReference>
<protein>
    <submittedName>
        <fullName evidence="7">Putative phospholipase, patatin-like protein</fullName>
    </submittedName>
</protein>
<keyword evidence="2 4" id="KW-0442">Lipid degradation</keyword>
<dbReference type="EMBL" id="MSYM01000013">
    <property type="protein sequence ID" value="OLP06038.1"/>
    <property type="molecule type" value="Genomic_DNA"/>
</dbReference>
<organism evidence="7 8">
    <name type="scientific">Rhodoferax antarcticus ANT.BR</name>
    <dbReference type="NCBI Taxonomy" id="1111071"/>
    <lineage>
        <taxon>Bacteria</taxon>
        <taxon>Pseudomonadati</taxon>
        <taxon>Pseudomonadota</taxon>
        <taxon>Betaproteobacteria</taxon>
        <taxon>Burkholderiales</taxon>
        <taxon>Comamonadaceae</taxon>
        <taxon>Rhodoferax</taxon>
    </lineage>
</organism>
<dbReference type="PROSITE" id="PS51257">
    <property type="entry name" value="PROKAR_LIPOPROTEIN"/>
    <property type="match status" value="1"/>
</dbReference>
<evidence type="ECO:0000259" key="6">
    <source>
        <dbReference type="PROSITE" id="PS51635"/>
    </source>
</evidence>
<evidence type="ECO:0000256" key="5">
    <source>
        <dbReference type="SAM" id="SignalP"/>
    </source>
</evidence>
<dbReference type="AlphaFoldDB" id="A0A1Q8YDB9"/>
<dbReference type="InterPro" id="IPR016035">
    <property type="entry name" value="Acyl_Trfase/lysoPLipase"/>
</dbReference>
<reference evidence="7 8" key="1">
    <citation type="submission" date="2017-01" db="EMBL/GenBank/DDBJ databases">
        <title>Genome sequence of Rhodoferax antarcticus ANT.BR, a psychrophilic purple nonsulfur bacterium from an Antarctic microbial mat.</title>
        <authorList>
            <person name="Baker J."/>
            <person name="Riester C."/>
            <person name="Skinner B."/>
            <person name="Newell A."/>
            <person name="Swingley W."/>
            <person name="Madigan M."/>
            <person name="Jung D."/>
            <person name="Asao M."/>
            <person name="Chen M."/>
            <person name="Loughlin P."/>
            <person name="Pan H."/>
            <person name="Lin S."/>
            <person name="Li N."/>
            <person name="Shaw J."/>
            <person name="Prado M."/>
            <person name="Sherman C."/>
            <person name="Li X."/>
            <person name="Tang J."/>
            <person name="Blankenship R."/>
            <person name="Zhao T."/>
            <person name="Touchman J."/>
            <person name="Sattley M."/>
        </authorList>
    </citation>
    <scope>NUCLEOTIDE SEQUENCE [LARGE SCALE GENOMIC DNA]</scope>
    <source>
        <strain evidence="7 8">ANT.BR</strain>
    </source>
</reference>
<feature type="short sequence motif" description="GXSXG" evidence="4">
    <location>
        <begin position="75"/>
        <end position="79"/>
    </location>
</feature>
<dbReference type="PANTHER" id="PTHR14226:SF76">
    <property type="entry name" value="NTE FAMILY PROTEIN RSSA"/>
    <property type="match status" value="1"/>
</dbReference>
<dbReference type="InterPro" id="IPR002641">
    <property type="entry name" value="PNPLA_dom"/>
</dbReference>
<dbReference type="CDD" id="cd07205">
    <property type="entry name" value="Pat_PNPLA6_PNPLA7_NTE1_like"/>
    <property type="match status" value="1"/>
</dbReference>
<keyword evidence="1 4" id="KW-0378">Hydrolase</keyword>
<dbReference type="InterPro" id="IPR050301">
    <property type="entry name" value="NTE"/>
</dbReference>
<evidence type="ECO:0000313" key="8">
    <source>
        <dbReference type="Proteomes" id="UP000185911"/>
    </source>
</evidence>
<evidence type="ECO:0000256" key="3">
    <source>
        <dbReference type="ARBA" id="ARBA00023098"/>
    </source>
</evidence>
<gene>
    <name evidence="7" type="ORF">BLL52_2268</name>
</gene>